<keyword evidence="1" id="KW-1133">Transmembrane helix</keyword>
<organism evidence="2 3">
    <name type="scientific">Duganella callida</name>
    <dbReference type="NCBI Taxonomy" id="2561932"/>
    <lineage>
        <taxon>Bacteria</taxon>
        <taxon>Pseudomonadati</taxon>
        <taxon>Pseudomonadota</taxon>
        <taxon>Betaproteobacteria</taxon>
        <taxon>Burkholderiales</taxon>
        <taxon>Oxalobacteraceae</taxon>
        <taxon>Telluria group</taxon>
        <taxon>Duganella</taxon>
    </lineage>
</organism>
<keyword evidence="1" id="KW-0472">Membrane</keyword>
<sequence length="79" mass="8831">MKFDEESQASYDWRMNMQARLEKIEADIFAMKVDIAFLKANSATKADLAETRSTIIAWVVGAVFLGQLLPSLLKLLLPG</sequence>
<comment type="caution">
    <text evidence="2">The sequence shown here is derived from an EMBL/GenBank/DDBJ whole genome shotgun (WGS) entry which is preliminary data.</text>
</comment>
<evidence type="ECO:0000313" key="2">
    <source>
        <dbReference type="EMBL" id="TFW17727.1"/>
    </source>
</evidence>
<keyword evidence="3" id="KW-1185">Reference proteome</keyword>
<proteinExistence type="predicted"/>
<gene>
    <name evidence="2" type="ORF">E4L98_19860</name>
</gene>
<evidence type="ECO:0000313" key="3">
    <source>
        <dbReference type="Proteomes" id="UP000297729"/>
    </source>
</evidence>
<keyword evidence="1" id="KW-0812">Transmembrane</keyword>
<dbReference type="OrthoDB" id="6548186at2"/>
<accession>A0A4Y9SAW4</accession>
<evidence type="ECO:0000256" key="1">
    <source>
        <dbReference type="SAM" id="Phobius"/>
    </source>
</evidence>
<reference evidence="2 3" key="1">
    <citation type="submission" date="2019-03" db="EMBL/GenBank/DDBJ databases">
        <title>Draft Genome Sequence of Duganella callidus sp. nov., a Novel Duganella Species Isolated from Cultivated Soil.</title>
        <authorList>
            <person name="Raths R."/>
            <person name="Peta V."/>
            <person name="Bucking H."/>
        </authorList>
    </citation>
    <scope>NUCLEOTIDE SEQUENCE [LARGE SCALE GENOMIC DNA]</scope>
    <source>
        <strain evidence="2 3">DN04</strain>
    </source>
</reference>
<feature type="transmembrane region" description="Helical" evidence="1">
    <location>
        <begin position="55"/>
        <end position="77"/>
    </location>
</feature>
<dbReference type="EMBL" id="SPVG01000198">
    <property type="protein sequence ID" value="TFW17727.1"/>
    <property type="molecule type" value="Genomic_DNA"/>
</dbReference>
<name>A0A4Y9SAW4_9BURK</name>
<evidence type="ECO:0008006" key="4">
    <source>
        <dbReference type="Google" id="ProtNLM"/>
    </source>
</evidence>
<protein>
    <recommendedName>
        <fullName evidence="4">DUF1640 domain-containing protein</fullName>
    </recommendedName>
</protein>
<dbReference type="Proteomes" id="UP000297729">
    <property type="component" value="Unassembled WGS sequence"/>
</dbReference>
<dbReference type="AlphaFoldDB" id="A0A4Y9SAW4"/>